<evidence type="ECO:0000313" key="3">
    <source>
        <dbReference type="Proteomes" id="UP000266915"/>
    </source>
</evidence>
<feature type="transmembrane region" description="Helical" evidence="1">
    <location>
        <begin position="27"/>
        <end position="48"/>
    </location>
</feature>
<keyword evidence="1" id="KW-0812">Transmembrane</keyword>
<dbReference type="RefSeq" id="WP_085512151.1">
    <property type="nucleotide sequence ID" value="NZ_FXAP01000003.1"/>
</dbReference>
<organism evidence="2 3">
    <name type="scientific">Plantibacter flavus</name>
    <dbReference type="NCBI Taxonomy" id="150123"/>
    <lineage>
        <taxon>Bacteria</taxon>
        <taxon>Bacillati</taxon>
        <taxon>Actinomycetota</taxon>
        <taxon>Actinomycetes</taxon>
        <taxon>Micrococcales</taxon>
        <taxon>Microbacteriaceae</taxon>
        <taxon>Plantibacter</taxon>
    </lineage>
</organism>
<evidence type="ECO:0000256" key="1">
    <source>
        <dbReference type="SAM" id="Phobius"/>
    </source>
</evidence>
<keyword evidence="1" id="KW-1133">Transmembrane helix</keyword>
<keyword evidence="1" id="KW-0472">Membrane</keyword>
<dbReference type="AlphaFoldDB" id="A0A3N2BZ28"/>
<feature type="transmembrane region" description="Helical" evidence="1">
    <location>
        <begin position="54"/>
        <end position="77"/>
    </location>
</feature>
<evidence type="ECO:0000313" key="2">
    <source>
        <dbReference type="EMBL" id="ROR80304.1"/>
    </source>
</evidence>
<keyword evidence="3" id="KW-1185">Reference proteome</keyword>
<protein>
    <recommendedName>
        <fullName evidence="4">PH domain-containing protein</fullName>
    </recommendedName>
</protein>
<reference evidence="2 3" key="1">
    <citation type="submission" date="2018-11" db="EMBL/GenBank/DDBJ databases">
        <title>Sequencing the genomes of 1000 actinobacteria strains.</title>
        <authorList>
            <person name="Klenk H.-P."/>
        </authorList>
    </citation>
    <scope>NUCLEOTIDE SEQUENCE [LARGE SCALE GENOMIC DNA]</scope>
    <source>
        <strain evidence="2 3">DSM 14012</strain>
    </source>
</reference>
<gene>
    <name evidence="2" type="ORF">EDD42_0342</name>
</gene>
<proteinExistence type="predicted"/>
<dbReference type="EMBL" id="RKHL01000001">
    <property type="protein sequence ID" value="ROR80304.1"/>
    <property type="molecule type" value="Genomic_DNA"/>
</dbReference>
<dbReference type="Proteomes" id="UP000266915">
    <property type="component" value="Unassembled WGS sequence"/>
</dbReference>
<evidence type="ECO:0008006" key="4">
    <source>
        <dbReference type="Google" id="ProtNLM"/>
    </source>
</evidence>
<accession>A0A3N2BZ28</accession>
<sequence>MNGAPQSFPPLVVGSDPKRTERVTRPAFVLTLIGAALVPVLGMLLAVLTTTTGGFALGMLAGLSFSVISWLMLFAVVQFATVRGAQTVARTVLTLDADGLSGSIQQGEVHLPWGAIERLSVRSRGRWRILTFHLVPGLTTQSPGVSTTLPSRSFAALGKLGFQVGEVAIDTPLETVLAAAGAFTGGRLR</sequence>
<name>A0A3N2BZ28_9MICO</name>
<comment type="caution">
    <text evidence="2">The sequence shown here is derived from an EMBL/GenBank/DDBJ whole genome shotgun (WGS) entry which is preliminary data.</text>
</comment>